<dbReference type="InterPro" id="IPR010917">
    <property type="entry name" value="TonB_rcpt_CS"/>
</dbReference>
<keyword evidence="15" id="KW-1185">Reference proteome</keyword>
<dbReference type="Gene3D" id="2.60.40.1120">
    <property type="entry name" value="Carboxypeptidase-like, regulatory domain"/>
    <property type="match status" value="1"/>
</dbReference>
<dbReference type="Proteomes" id="UP000184240">
    <property type="component" value="Unassembled WGS sequence"/>
</dbReference>
<evidence type="ECO:0000256" key="3">
    <source>
        <dbReference type="ARBA" id="ARBA00022452"/>
    </source>
</evidence>
<comment type="subcellular location">
    <subcellularLocation>
        <location evidence="1 9">Cell outer membrane</location>
        <topology evidence="1 9">Multi-pass membrane protein</topology>
    </subcellularLocation>
</comment>
<dbReference type="PANTHER" id="PTHR30069">
    <property type="entry name" value="TONB-DEPENDENT OUTER MEMBRANE RECEPTOR"/>
    <property type="match status" value="1"/>
</dbReference>
<reference evidence="12 15" key="3">
    <citation type="submission" date="2018-07" db="EMBL/GenBank/DDBJ databases">
        <title>Leeuwenhoekiella genomics.</title>
        <authorList>
            <person name="Tahon G."/>
            <person name="Willems A."/>
        </authorList>
    </citation>
    <scope>NUCLEOTIDE SEQUENCE [LARGE SCALE GENOMIC DNA]</scope>
    <source>
        <strain evidence="12 15">LMG 24856</strain>
    </source>
</reference>
<reference evidence="13" key="2">
    <citation type="submission" date="2016-11" db="EMBL/GenBank/DDBJ databases">
        <authorList>
            <person name="Jaros S."/>
            <person name="Januszkiewicz K."/>
            <person name="Wedrychowicz H."/>
        </authorList>
    </citation>
    <scope>NUCLEOTIDE SEQUENCE [LARGE SCALE GENOMIC DNA]</scope>
    <source>
        <strain evidence="13">DSM 19859</strain>
    </source>
</reference>
<dbReference type="RefSeq" id="WP_072981151.1">
    <property type="nucleotide sequence ID" value="NZ_FQXT01000002.1"/>
</dbReference>
<dbReference type="GO" id="GO:0009279">
    <property type="term" value="C:cell outer membrane"/>
    <property type="evidence" value="ECO:0007669"/>
    <property type="project" value="UniProtKB-SubCell"/>
</dbReference>
<dbReference type="Gene3D" id="2.40.170.20">
    <property type="entry name" value="TonB-dependent receptor, beta-barrel domain"/>
    <property type="match status" value="1"/>
</dbReference>
<evidence type="ECO:0000256" key="9">
    <source>
        <dbReference type="PROSITE-ProRule" id="PRU01360"/>
    </source>
</evidence>
<protein>
    <submittedName>
        <fullName evidence="12">Outer membrane receptor protein involved in Fe transport</fullName>
    </submittedName>
    <submittedName>
        <fullName evidence="13">Outer membrane receptor proteins, mostly Fe transport</fullName>
    </submittedName>
</protein>
<keyword evidence="3 9" id="KW-1134">Transmembrane beta strand</keyword>
<dbReference type="Gene3D" id="2.170.130.10">
    <property type="entry name" value="TonB-dependent receptor, plug domain"/>
    <property type="match status" value="1"/>
</dbReference>
<keyword evidence="5 10" id="KW-0732">Signal</keyword>
<evidence type="ECO:0000313" key="14">
    <source>
        <dbReference type="Proteomes" id="UP000184240"/>
    </source>
</evidence>
<name>A0A1M5WA56_9FLAO</name>
<dbReference type="PROSITE" id="PS52016">
    <property type="entry name" value="TONB_DEPENDENT_REC_3"/>
    <property type="match status" value="1"/>
</dbReference>
<reference evidence="14" key="1">
    <citation type="submission" date="2016-11" db="EMBL/GenBank/DDBJ databases">
        <authorList>
            <person name="Varghese N."/>
            <person name="Submissions S."/>
        </authorList>
    </citation>
    <scope>NUCLEOTIDE SEQUENCE [LARGE SCALE GENOMIC DNA]</scope>
    <source>
        <strain evidence="14">DSM 19859</strain>
    </source>
</reference>
<dbReference type="Pfam" id="PF13715">
    <property type="entry name" value="CarbopepD_reg_2"/>
    <property type="match status" value="1"/>
</dbReference>
<dbReference type="InterPro" id="IPR036942">
    <property type="entry name" value="Beta-barrel_TonB_sf"/>
</dbReference>
<dbReference type="SUPFAM" id="SSF49464">
    <property type="entry name" value="Carboxypeptidase regulatory domain-like"/>
    <property type="match status" value="1"/>
</dbReference>
<proteinExistence type="inferred from homology"/>
<feature type="domain" description="TonB-dependent receptor plug" evidence="11">
    <location>
        <begin position="121"/>
        <end position="229"/>
    </location>
</feature>
<dbReference type="STRING" id="573501.SAMN04487999_1107"/>
<dbReference type="InterPro" id="IPR037066">
    <property type="entry name" value="Plug_dom_sf"/>
</dbReference>
<dbReference type="InterPro" id="IPR039426">
    <property type="entry name" value="TonB-dep_rcpt-like"/>
</dbReference>
<keyword evidence="8 9" id="KW-0998">Cell outer membrane</keyword>
<dbReference type="EMBL" id="QOVN01000001">
    <property type="protein sequence ID" value="RXG31259.1"/>
    <property type="molecule type" value="Genomic_DNA"/>
</dbReference>
<dbReference type="EMBL" id="FQXT01000002">
    <property type="protein sequence ID" value="SHH84084.1"/>
    <property type="molecule type" value="Genomic_DNA"/>
</dbReference>
<comment type="similarity">
    <text evidence="9">Belongs to the TonB-dependent receptor family.</text>
</comment>
<dbReference type="Pfam" id="PF07715">
    <property type="entry name" value="Plug"/>
    <property type="match status" value="1"/>
</dbReference>
<keyword evidence="6" id="KW-0798">TonB box</keyword>
<dbReference type="InterPro" id="IPR008969">
    <property type="entry name" value="CarboxyPept-like_regulatory"/>
</dbReference>
<keyword evidence="13" id="KW-0675">Receptor</keyword>
<keyword evidence="7 9" id="KW-0472">Membrane</keyword>
<dbReference type="InterPro" id="IPR012910">
    <property type="entry name" value="Plug_dom"/>
</dbReference>
<dbReference type="AlphaFoldDB" id="A0A1M5WA56"/>
<keyword evidence="2 9" id="KW-0813">Transport</keyword>
<evidence type="ECO:0000313" key="13">
    <source>
        <dbReference type="EMBL" id="SHH84084.1"/>
    </source>
</evidence>
<dbReference type="PROSITE" id="PS01156">
    <property type="entry name" value="TONB_DEPENDENT_REC_2"/>
    <property type="match status" value="1"/>
</dbReference>
<evidence type="ECO:0000256" key="5">
    <source>
        <dbReference type="ARBA" id="ARBA00022729"/>
    </source>
</evidence>
<dbReference type="GO" id="GO:0015344">
    <property type="term" value="F:siderophore uptake transmembrane transporter activity"/>
    <property type="evidence" value="ECO:0007669"/>
    <property type="project" value="TreeGrafter"/>
</dbReference>
<evidence type="ECO:0000256" key="7">
    <source>
        <dbReference type="ARBA" id="ARBA00023136"/>
    </source>
</evidence>
<evidence type="ECO:0000256" key="6">
    <source>
        <dbReference type="ARBA" id="ARBA00023077"/>
    </source>
</evidence>
<evidence type="ECO:0000256" key="2">
    <source>
        <dbReference type="ARBA" id="ARBA00022448"/>
    </source>
</evidence>
<keyword evidence="4 9" id="KW-0812">Transmembrane</keyword>
<evidence type="ECO:0000259" key="11">
    <source>
        <dbReference type="Pfam" id="PF07715"/>
    </source>
</evidence>
<feature type="chain" id="PRO_5012929004" evidence="10">
    <location>
        <begin position="22"/>
        <end position="850"/>
    </location>
</feature>
<evidence type="ECO:0000313" key="12">
    <source>
        <dbReference type="EMBL" id="RXG31259.1"/>
    </source>
</evidence>
<dbReference type="SUPFAM" id="SSF56935">
    <property type="entry name" value="Porins"/>
    <property type="match status" value="1"/>
</dbReference>
<evidence type="ECO:0000256" key="10">
    <source>
        <dbReference type="SAM" id="SignalP"/>
    </source>
</evidence>
<gene>
    <name evidence="12" type="ORF">DSM01_400</name>
    <name evidence="13" type="ORF">SAMN04487999_1107</name>
</gene>
<organism evidence="13 14">
    <name type="scientific">Leeuwenhoekiella palythoae</name>
    <dbReference type="NCBI Taxonomy" id="573501"/>
    <lineage>
        <taxon>Bacteria</taxon>
        <taxon>Pseudomonadati</taxon>
        <taxon>Bacteroidota</taxon>
        <taxon>Flavobacteriia</taxon>
        <taxon>Flavobacteriales</taxon>
        <taxon>Flavobacteriaceae</taxon>
        <taxon>Leeuwenhoekiella</taxon>
    </lineage>
</organism>
<dbReference type="OrthoDB" id="1453181at2"/>
<evidence type="ECO:0000256" key="1">
    <source>
        <dbReference type="ARBA" id="ARBA00004571"/>
    </source>
</evidence>
<evidence type="ECO:0000256" key="8">
    <source>
        <dbReference type="ARBA" id="ARBA00023237"/>
    </source>
</evidence>
<dbReference type="PANTHER" id="PTHR30069:SF39">
    <property type="entry name" value="BLL6183 PROTEIN"/>
    <property type="match status" value="1"/>
</dbReference>
<evidence type="ECO:0000313" key="15">
    <source>
        <dbReference type="Proteomes" id="UP000290037"/>
    </source>
</evidence>
<dbReference type="GO" id="GO:0044718">
    <property type="term" value="P:siderophore transmembrane transport"/>
    <property type="evidence" value="ECO:0007669"/>
    <property type="project" value="TreeGrafter"/>
</dbReference>
<sequence>MKKITSSLTLVFLLLTAFMQAQGTIRGTVVDGENGTPLPGVNVVVEGTTNGVSTDFDGVFEIQVVENTGSLRVSYVGFKPSTLAFDLSGKKVVDLGTINLEMDSDALDEVIVKAYSLAIDRKTPVAVSTIKAETIQNELGSQEFPEILKTTPGVYVTRGGGGFGDAELRIRGFNSENVAVMINGIPVNDMENGRVYWSNWAGLSDVASSMQVQRGLGAAMIGLPSIGGTVNIVTKSTDIEKGGNVMMTTGNDGYTKYGFKLSTGLLENDWAATVSLSRTTGEQFVDATTIDAYSYFLNVAKKLGDNHELSFTAFGAPQRHGQRQNRLLIDDYRRSERGIRTNTDWGYKNGQLVNIEDNFYHKPQMSLNHYWTINDISSLTTAVYYSFGTGGGGGTAGTNKFGKYDTNYRDEVFGPVDLDKIVAENKALGQATSAETFLRASRNNHQWYGALSTYNTELSEYIDLTAGIDLRFYKGDHYTELTDLLGAAFYIDNNDVNNPNKVVREGDKYNYYDTGYTNWQGLFAQAEYDKDALSAVISVAANNTSYKREDYFKYTPDDPLRETDWVNFTAFSTKGGVNYRLDEKHNVFGNLGYFERAPFNEAVFINNRNNVNEDAENQKIFSAELGYGYRGDKFRADLNVYRTQWMDRSYTLTRTADNIQYTANILGVDALHQGVELELQYRPVETLTLTGMASLGDWQWANNVNNVQVFDDQQNPIGDPIDIYLDGVKVGNSAQTTFALGADYAVLASTTVRASFNYAADYYADYDVTGRSVEGLPQTWKMPDYGVFDLGLTHRFNFGGFNTQINANVFNVLGTEYISDAQDGDGSVAETALVYYGPGRTYTIGAIINF</sequence>
<accession>A0A1M5WA56</accession>
<dbReference type="Proteomes" id="UP000290037">
    <property type="component" value="Unassembled WGS sequence"/>
</dbReference>
<evidence type="ECO:0000256" key="4">
    <source>
        <dbReference type="ARBA" id="ARBA00022692"/>
    </source>
</evidence>
<feature type="signal peptide" evidence="10">
    <location>
        <begin position="1"/>
        <end position="21"/>
    </location>
</feature>